<dbReference type="Proteomes" id="UP001162060">
    <property type="component" value="Unassembled WGS sequence"/>
</dbReference>
<reference evidence="1" key="1">
    <citation type="submission" date="2024-01" db="EMBL/GenBank/DDBJ databases">
        <authorList>
            <person name="Webb A."/>
        </authorList>
    </citation>
    <scope>NUCLEOTIDE SEQUENCE</scope>
    <source>
        <strain evidence="1">Pm1</strain>
    </source>
</reference>
<dbReference type="CDD" id="cd09272">
    <property type="entry name" value="RNase_HI_RT_Ty1"/>
    <property type="match status" value="1"/>
</dbReference>
<accession>A0AAV1T5M1</accession>
<evidence type="ECO:0000313" key="1">
    <source>
        <dbReference type="EMBL" id="CAK7899952.1"/>
    </source>
</evidence>
<sequence length="142" mass="15352">MRGDVALDEEHAAPGGAVAMSTVHLACYSDSYYAADKVMRTSNSGAFAYVGNVPVVWQAKQQSAMELSMAEAGFVVAAVGMKRLIGVHNLLERGKHARSVADERVFGLQAAIEQLANEATSSVQKHVDVHVKLVRERWKEGL</sequence>
<evidence type="ECO:0000313" key="2">
    <source>
        <dbReference type="Proteomes" id="UP001162060"/>
    </source>
</evidence>
<organism evidence="1 2">
    <name type="scientific">Peronospora matthiolae</name>
    <dbReference type="NCBI Taxonomy" id="2874970"/>
    <lineage>
        <taxon>Eukaryota</taxon>
        <taxon>Sar</taxon>
        <taxon>Stramenopiles</taxon>
        <taxon>Oomycota</taxon>
        <taxon>Peronosporomycetes</taxon>
        <taxon>Peronosporales</taxon>
        <taxon>Peronosporaceae</taxon>
        <taxon>Peronospora</taxon>
    </lineage>
</organism>
<dbReference type="AlphaFoldDB" id="A0AAV1T5M1"/>
<dbReference type="EMBL" id="CAKLBY020000016">
    <property type="protein sequence ID" value="CAK7899952.1"/>
    <property type="molecule type" value="Genomic_DNA"/>
</dbReference>
<comment type="caution">
    <text evidence="1">The sequence shown here is derived from an EMBL/GenBank/DDBJ whole genome shotgun (WGS) entry which is preliminary data.</text>
</comment>
<name>A0AAV1T5M1_9STRA</name>
<gene>
    <name evidence="1" type="ORF">PM001_LOCUS1976</name>
</gene>
<protein>
    <submittedName>
        <fullName evidence="1">Uncharacterized protein</fullName>
    </submittedName>
</protein>
<proteinExistence type="predicted"/>